<dbReference type="OrthoDB" id="10430645at2759"/>
<protein>
    <submittedName>
        <fullName evidence="3">Transposase</fullName>
    </submittedName>
</protein>
<organism evidence="2 3">
    <name type="scientific">Heligmosomoides polygyrus</name>
    <name type="common">Parasitic roundworm</name>
    <dbReference type="NCBI Taxonomy" id="6339"/>
    <lineage>
        <taxon>Eukaryota</taxon>
        <taxon>Metazoa</taxon>
        <taxon>Ecdysozoa</taxon>
        <taxon>Nematoda</taxon>
        <taxon>Chromadorea</taxon>
        <taxon>Rhabditida</taxon>
        <taxon>Rhabditina</taxon>
        <taxon>Rhabditomorpha</taxon>
        <taxon>Strongyloidea</taxon>
        <taxon>Heligmosomidae</taxon>
        <taxon>Heligmosomoides</taxon>
    </lineage>
</organism>
<sequence>MVIYRFRCILCGVTKDYEYGRRTSSNRYHTAVMLGALMVFKGMKVDLARSTYSATTFRRKTLCNLHFAEAVSLLCFKRYSRSPRRAAFPQL</sequence>
<proteinExistence type="predicted"/>
<dbReference type="EMBL" id="UZAH01025989">
    <property type="protein sequence ID" value="VDO73855.1"/>
    <property type="molecule type" value="Genomic_DNA"/>
</dbReference>
<reference evidence="1 2" key="1">
    <citation type="submission" date="2018-11" db="EMBL/GenBank/DDBJ databases">
        <authorList>
            <consortium name="Pathogen Informatics"/>
        </authorList>
    </citation>
    <scope>NUCLEOTIDE SEQUENCE [LARGE SCALE GENOMIC DNA]</scope>
</reference>
<accession>A0A183FKY1</accession>
<name>A0A183FKY1_HELPZ</name>
<dbReference type="AlphaFoldDB" id="A0A183FKY1"/>
<gene>
    <name evidence="1" type="ORF">HPBE_LOCUS7849</name>
</gene>
<evidence type="ECO:0000313" key="1">
    <source>
        <dbReference type="EMBL" id="VDO73855.1"/>
    </source>
</evidence>
<accession>A0A3P8BM89</accession>
<reference evidence="3" key="2">
    <citation type="submission" date="2019-09" db="UniProtKB">
        <authorList>
            <consortium name="WormBaseParasite"/>
        </authorList>
    </citation>
    <scope>IDENTIFICATION</scope>
</reference>
<evidence type="ECO:0000313" key="3">
    <source>
        <dbReference type="WBParaSite" id="HPBE_0000784801-mRNA-1"/>
    </source>
</evidence>
<evidence type="ECO:0000313" key="2">
    <source>
        <dbReference type="Proteomes" id="UP000050761"/>
    </source>
</evidence>
<dbReference type="Proteomes" id="UP000050761">
    <property type="component" value="Unassembled WGS sequence"/>
</dbReference>
<dbReference type="WBParaSite" id="HPBE_0000784801-mRNA-1">
    <property type="protein sequence ID" value="HPBE_0000784801-mRNA-1"/>
    <property type="gene ID" value="HPBE_0000784801"/>
</dbReference>
<keyword evidence="2" id="KW-1185">Reference proteome</keyword>